<protein>
    <submittedName>
        <fullName evidence="1">(Perigord truffle) hypothetical protein</fullName>
    </submittedName>
</protein>
<organism evidence="1 2">
    <name type="scientific">Tuber melanosporum (strain Mel28)</name>
    <name type="common">Perigord black truffle</name>
    <dbReference type="NCBI Taxonomy" id="656061"/>
    <lineage>
        <taxon>Eukaryota</taxon>
        <taxon>Fungi</taxon>
        <taxon>Dikarya</taxon>
        <taxon>Ascomycota</taxon>
        <taxon>Pezizomycotina</taxon>
        <taxon>Pezizomycetes</taxon>
        <taxon>Pezizales</taxon>
        <taxon>Tuberaceae</taxon>
        <taxon>Tuber</taxon>
    </lineage>
</organism>
<gene>
    <name evidence="1" type="ORF">GSTUM_00001438001</name>
</gene>
<dbReference type="EMBL" id="FN430001">
    <property type="protein sequence ID" value="CAZ79852.1"/>
    <property type="molecule type" value="Genomic_DNA"/>
</dbReference>
<dbReference type="Proteomes" id="UP000006911">
    <property type="component" value="Unassembled WGS sequence"/>
</dbReference>
<reference evidence="1 2" key="1">
    <citation type="journal article" date="2010" name="Nature">
        <title>Perigord black truffle genome uncovers evolutionary origins and mechanisms of symbiosis.</title>
        <authorList>
            <person name="Martin F."/>
            <person name="Kohler A."/>
            <person name="Murat C."/>
            <person name="Balestrini R."/>
            <person name="Coutinho P.M."/>
            <person name="Jaillon O."/>
            <person name="Montanini B."/>
            <person name="Morin E."/>
            <person name="Noel B."/>
            <person name="Percudani R."/>
            <person name="Porcel B."/>
            <person name="Rubini A."/>
            <person name="Amicucci A."/>
            <person name="Amselem J."/>
            <person name="Anthouard V."/>
            <person name="Arcioni S."/>
            <person name="Artiguenave F."/>
            <person name="Aury J.M."/>
            <person name="Ballario P."/>
            <person name="Bolchi A."/>
            <person name="Brenna A."/>
            <person name="Brun A."/>
            <person name="Buee M."/>
            <person name="Cantarel B."/>
            <person name="Chevalier G."/>
            <person name="Couloux A."/>
            <person name="Da Silva C."/>
            <person name="Denoeud F."/>
            <person name="Duplessis S."/>
            <person name="Ghignone S."/>
            <person name="Hilselberger B."/>
            <person name="Iotti M."/>
            <person name="Marcais B."/>
            <person name="Mello A."/>
            <person name="Miranda M."/>
            <person name="Pacioni G."/>
            <person name="Quesneville H."/>
            <person name="Riccioni C."/>
            <person name="Ruotolo R."/>
            <person name="Splivallo R."/>
            <person name="Stocchi V."/>
            <person name="Tisserant E."/>
            <person name="Viscomi A.R."/>
            <person name="Zambonelli A."/>
            <person name="Zampieri E."/>
            <person name="Henrissat B."/>
            <person name="Lebrun M.H."/>
            <person name="Paolocci F."/>
            <person name="Bonfante P."/>
            <person name="Ottonello S."/>
            <person name="Wincker P."/>
        </authorList>
    </citation>
    <scope>NUCLEOTIDE SEQUENCE [LARGE SCALE GENOMIC DNA]</scope>
    <source>
        <strain evidence="1 2">Mel28</strain>
    </source>
</reference>
<evidence type="ECO:0000313" key="1">
    <source>
        <dbReference type="EMBL" id="CAZ79852.1"/>
    </source>
</evidence>
<name>D5G5Q9_TUBMM</name>
<dbReference type="KEGG" id="tml:GSTUM_00001438001"/>
<accession>D5G5Q9</accession>
<sequence length="23" mass="2804">MEYLGFIINRSCVKVDPMQYKRI</sequence>
<dbReference type="HOGENOM" id="CLU_3423347_0_0_1"/>
<dbReference type="InParanoid" id="D5G5Q9"/>
<dbReference type="AlphaFoldDB" id="D5G5Q9"/>
<proteinExistence type="predicted"/>
<keyword evidence="2" id="KW-1185">Reference proteome</keyword>
<evidence type="ECO:0000313" key="2">
    <source>
        <dbReference type="Proteomes" id="UP000006911"/>
    </source>
</evidence>